<evidence type="ECO:0008006" key="4">
    <source>
        <dbReference type="Google" id="ProtNLM"/>
    </source>
</evidence>
<name>A0ABS6HN68_MYCGD</name>
<evidence type="ECO:0000313" key="3">
    <source>
        <dbReference type="Proteomes" id="UP000696413"/>
    </source>
</evidence>
<evidence type="ECO:0000256" key="1">
    <source>
        <dbReference type="SAM" id="MobiDB-lite"/>
    </source>
</evidence>
<dbReference type="EMBL" id="JAHBOM010000005">
    <property type="protein sequence ID" value="MBU8822803.1"/>
    <property type="molecule type" value="Genomic_DNA"/>
</dbReference>
<dbReference type="RefSeq" id="WP_073677329.1">
    <property type="nucleotide sequence ID" value="NZ_CP092364.2"/>
</dbReference>
<sequence>MDSYDRDVMRFVLAWAPYGGPREDDVWVSFGVSVEQLGDRFADAVTRCRLRAAALPDSDRNLLARAWAHLHRMRTAGGSGERAPQERALRAPKGA</sequence>
<proteinExistence type="predicted"/>
<dbReference type="Proteomes" id="UP000696413">
    <property type="component" value="Unassembled WGS sequence"/>
</dbReference>
<protein>
    <recommendedName>
        <fullName evidence="4">DUF3263 domain-containing protein</fullName>
    </recommendedName>
</protein>
<comment type="caution">
    <text evidence="2">The sequence shown here is derived from an EMBL/GenBank/DDBJ whole genome shotgun (WGS) entry which is preliminary data.</text>
</comment>
<feature type="region of interest" description="Disordered" evidence="1">
    <location>
        <begin position="74"/>
        <end position="95"/>
    </location>
</feature>
<gene>
    <name evidence="2" type="ORF">KL859_07920</name>
</gene>
<organism evidence="2 3">
    <name type="scientific">Mycolicibacterium goodii</name>
    <name type="common">Mycobacterium goodii</name>
    <dbReference type="NCBI Taxonomy" id="134601"/>
    <lineage>
        <taxon>Bacteria</taxon>
        <taxon>Bacillati</taxon>
        <taxon>Actinomycetota</taxon>
        <taxon>Actinomycetes</taxon>
        <taxon>Mycobacteriales</taxon>
        <taxon>Mycobacteriaceae</taxon>
        <taxon>Mycolicibacterium</taxon>
    </lineage>
</organism>
<accession>A0ABS6HN68</accession>
<reference evidence="2 3" key="1">
    <citation type="submission" date="2021-05" db="EMBL/GenBank/DDBJ databases">
        <title>Draft Genome Sequences of Clinical Respiratory Isolates of Mycobacterium goodii Recovered in Ireland.</title>
        <authorList>
            <person name="Flanagan P.R."/>
            <person name="Mok S."/>
            <person name="Roycroft E."/>
            <person name="Rogers T.R."/>
            <person name="Fitzgibbon M."/>
        </authorList>
    </citation>
    <scope>NUCLEOTIDE SEQUENCE [LARGE SCALE GENOMIC DNA]</scope>
    <source>
        <strain evidence="2 3">14IE55</strain>
    </source>
</reference>
<keyword evidence="3" id="KW-1185">Reference proteome</keyword>
<evidence type="ECO:0000313" key="2">
    <source>
        <dbReference type="EMBL" id="MBU8822803.1"/>
    </source>
</evidence>